<feature type="region of interest" description="Disordered" evidence="1">
    <location>
        <begin position="37"/>
        <end position="74"/>
    </location>
</feature>
<evidence type="ECO:0000256" key="1">
    <source>
        <dbReference type="SAM" id="MobiDB-lite"/>
    </source>
</evidence>
<keyword evidence="3" id="KW-1185">Reference proteome</keyword>
<accession>A0AAF0BN40</accession>
<gene>
    <name evidence="2" type="ORF">PH603_06670</name>
</gene>
<evidence type="ECO:0008006" key="4">
    <source>
        <dbReference type="Google" id="ProtNLM"/>
    </source>
</evidence>
<dbReference type="RefSeq" id="WP_289505252.1">
    <property type="nucleotide sequence ID" value="NZ_CP116805.1"/>
</dbReference>
<proteinExistence type="predicted"/>
<feature type="compositionally biased region" description="Polar residues" evidence="1">
    <location>
        <begin position="54"/>
        <end position="68"/>
    </location>
</feature>
<evidence type="ECO:0000313" key="3">
    <source>
        <dbReference type="Proteomes" id="UP001217500"/>
    </source>
</evidence>
<reference evidence="2" key="1">
    <citation type="submission" date="2023-01" db="EMBL/GenBank/DDBJ databases">
        <title>The genome sequence of Kordiimonadaceae bacterium 6D33.</title>
        <authorList>
            <person name="Liu Y."/>
        </authorList>
    </citation>
    <scope>NUCLEOTIDE SEQUENCE</scope>
    <source>
        <strain evidence="2">6D33</strain>
    </source>
</reference>
<sequence>MKYLLIAPALFMLAGCGIFDSKGDEIVFDTRLGPQTEAQAKSLPGDLRGDTDNASHSPSPVVGQSLTSRDGGED</sequence>
<dbReference type="PROSITE" id="PS51257">
    <property type="entry name" value="PROKAR_LIPOPROTEIN"/>
    <property type="match status" value="1"/>
</dbReference>
<dbReference type="KEGG" id="gso:PH603_06670"/>
<dbReference type="EMBL" id="CP116805">
    <property type="protein sequence ID" value="WCL55441.1"/>
    <property type="molecule type" value="Genomic_DNA"/>
</dbReference>
<organism evidence="2 3">
    <name type="scientific">Gimibacter soli</name>
    <dbReference type="NCBI Taxonomy" id="3024400"/>
    <lineage>
        <taxon>Bacteria</taxon>
        <taxon>Pseudomonadati</taxon>
        <taxon>Pseudomonadota</taxon>
        <taxon>Alphaproteobacteria</taxon>
        <taxon>Kordiimonadales</taxon>
        <taxon>Temperatibacteraceae</taxon>
        <taxon>Gimibacter</taxon>
    </lineage>
</organism>
<dbReference type="Proteomes" id="UP001217500">
    <property type="component" value="Chromosome"/>
</dbReference>
<protein>
    <recommendedName>
        <fullName evidence="4">Lipoprotein</fullName>
    </recommendedName>
</protein>
<evidence type="ECO:0000313" key="2">
    <source>
        <dbReference type="EMBL" id="WCL55441.1"/>
    </source>
</evidence>
<dbReference type="AlphaFoldDB" id="A0AAF0BN40"/>
<name>A0AAF0BN40_9PROT</name>